<organism evidence="1 2">
    <name type="scientific">Calocera viscosa (strain TUFC12733)</name>
    <dbReference type="NCBI Taxonomy" id="1330018"/>
    <lineage>
        <taxon>Eukaryota</taxon>
        <taxon>Fungi</taxon>
        <taxon>Dikarya</taxon>
        <taxon>Basidiomycota</taxon>
        <taxon>Agaricomycotina</taxon>
        <taxon>Dacrymycetes</taxon>
        <taxon>Dacrymycetales</taxon>
        <taxon>Dacrymycetaceae</taxon>
        <taxon>Calocera</taxon>
    </lineage>
</organism>
<evidence type="ECO:0000313" key="2">
    <source>
        <dbReference type="Proteomes" id="UP000076738"/>
    </source>
</evidence>
<name>A0A167FKR2_CALVF</name>
<evidence type="ECO:0000313" key="1">
    <source>
        <dbReference type="EMBL" id="KZO89597.1"/>
    </source>
</evidence>
<proteinExistence type="predicted"/>
<sequence>MVEPDARASDNYSKLARPRRVHYGKRFTNTSLAVWPPGLSLCAATRARGDGRSVDTLRRRTGGGRGYAQWGCGAWCKSERGAIFVCTISSHPTIPSLGQSRLCSGSCVLGDACPLHRPQRGCQRGMYKRRPLQQLLRPTTTPSSPASPAYPDVVVLRPRHAHALYDSSCTSLSLFPRHGPQAMYMY</sequence>
<dbReference type="Proteomes" id="UP000076738">
    <property type="component" value="Unassembled WGS sequence"/>
</dbReference>
<gene>
    <name evidence="1" type="ORF">CALVIDRAFT_47097</name>
</gene>
<dbReference type="EMBL" id="KV417378">
    <property type="protein sequence ID" value="KZO89597.1"/>
    <property type="molecule type" value="Genomic_DNA"/>
</dbReference>
<dbReference type="AlphaFoldDB" id="A0A167FKR2"/>
<reference evidence="1 2" key="1">
    <citation type="journal article" date="2016" name="Mol. Biol. Evol.">
        <title>Comparative Genomics of Early-Diverging Mushroom-Forming Fungi Provides Insights into the Origins of Lignocellulose Decay Capabilities.</title>
        <authorList>
            <person name="Nagy L.G."/>
            <person name="Riley R."/>
            <person name="Tritt A."/>
            <person name="Adam C."/>
            <person name="Daum C."/>
            <person name="Floudas D."/>
            <person name="Sun H."/>
            <person name="Yadav J.S."/>
            <person name="Pangilinan J."/>
            <person name="Larsson K.H."/>
            <person name="Matsuura K."/>
            <person name="Barry K."/>
            <person name="Labutti K."/>
            <person name="Kuo R."/>
            <person name="Ohm R.A."/>
            <person name="Bhattacharya S.S."/>
            <person name="Shirouzu T."/>
            <person name="Yoshinaga Y."/>
            <person name="Martin F.M."/>
            <person name="Grigoriev I.V."/>
            <person name="Hibbett D.S."/>
        </authorList>
    </citation>
    <scope>NUCLEOTIDE SEQUENCE [LARGE SCALE GENOMIC DNA]</scope>
    <source>
        <strain evidence="1 2">TUFC12733</strain>
    </source>
</reference>
<protein>
    <submittedName>
        <fullName evidence="1">Uncharacterized protein</fullName>
    </submittedName>
</protein>
<keyword evidence="2" id="KW-1185">Reference proteome</keyword>
<accession>A0A167FKR2</accession>